<organism evidence="1">
    <name type="scientific">marine sediment metagenome</name>
    <dbReference type="NCBI Taxonomy" id="412755"/>
    <lineage>
        <taxon>unclassified sequences</taxon>
        <taxon>metagenomes</taxon>
        <taxon>ecological metagenomes</taxon>
    </lineage>
</organism>
<gene>
    <name evidence="1" type="ORF">S01H4_06797</name>
</gene>
<comment type="caution">
    <text evidence="1">The sequence shown here is derived from an EMBL/GenBank/DDBJ whole genome shotgun (WGS) entry which is preliminary data.</text>
</comment>
<dbReference type="EMBL" id="BART01002145">
    <property type="protein sequence ID" value="GAG57136.1"/>
    <property type="molecule type" value="Genomic_DNA"/>
</dbReference>
<protein>
    <submittedName>
        <fullName evidence="1">Uncharacterized protein</fullName>
    </submittedName>
</protein>
<accession>X1AAG6</accession>
<sequence>MPALRFDVPREIDLNGAIAIIKTIIPFSPLGYPLCLEHAHNASTLTNLEWRILNIKFRGTQEDPRTKNLVTNLRKYVLP</sequence>
<proteinExistence type="predicted"/>
<evidence type="ECO:0000313" key="1">
    <source>
        <dbReference type="EMBL" id="GAG57136.1"/>
    </source>
</evidence>
<name>X1AAG6_9ZZZZ</name>
<reference evidence="1" key="1">
    <citation type="journal article" date="2014" name="Front. Microbiol.">
        <title>High frequency of phylogenetically diverse reductive dehalogenase-homologous genes in deep subseafloor sedimentary metagenomes.</title>
        <authorList>
            <person name="Kawai M."/>
            <person name="Futagami T."/>
            <person name="Toyoda A."/>
            <person name="Takaki Y."/>
            <person name="Nishi S."/>
            <person name="Hori S."/>
            <person name="Arai W."/>
            <person name="Tsubouchi T."/>
            <person name="Morono Y."/>
            <person name="Uchiyama I."/>
            <person name="Ito T."/>
            <person name="Fujiyama A."/>
            <person name="Inagaki F."/>
            <person name="Takami H."/>
        </authorList>
    </citation>
    <scope>NUCLEOTIDE SEQUENCE</scope>
    <source>
        <strain evidence="1">Expedition CK06-06</strain>
    </source>
</reference>
<dbReference type="AlphaFoldDB" id="X1AAG6"/>